<dbReference type="SUPFAM" id="SSF52540">
    <property type="entry name" value="P-loop containing nucleoside triphosphate hydrolases"/>
    <property type="match status" value="1"/>
</dbReference>
<keyword evidence="2 3" id="KW-0342">GTP-binding</keyword>
<dbReference type="EMBL" id="FNGU01000001">
    <property type="protein sequence ID" value="SDL51521.1"/>
    <property type="molecule type" value="Genomic_DNA"/>
</dbReference>
<dbReference type="GO" id="GO:0005525">
    <property type="term" value="F:GTP binding"/>
    <property type="evidence" value="ECO:0007669"/>
    <property type="project" value="UniProtKB-KW"/>
</dbReference>
<proteinExistence type="inferred from homology"/>
<dbReference type="PRINTS" id="PR00326">
    <property type="entry name" value="GTP1OBG"/>
</dbReference>
<dbReference type="CDD" id="cd01856">
    <property type="entry name" value="YlqF"/>
    <property type="match status" value="1"/>
</dbReference>
<dbReference type="FunFam" id="3.40.50.300:FF:000590">
    <property type="entry name" value="Ribosome biogenesis GTPase A"/>
    <property type="match status" value="1"/>
</dbReference>
<dbReference type="PANTHER" id="PTHR45782">
    <property type="entry name" value="MITOCHONDRIAL RIBOSOME-ASSOCIATED GTPASE 1"/>
    <property type="match status" value="1"/>
</dbReference>
<feature type="region of interest" description="Disordered" evidence="5">
    <location>
        <begin position="270"/>
        <end position="292"/>
    </location>
</feature>
<dbReference type="InterPro" id="IPR019991">
    <property type="entry name" value="GTP-bd_ribosome_bgen"/>
</dbReference>
<dbReference type="InterPro" id="IPR030378">
    <property type="entry name" value="G_CP_dom"/>
</dbReference>
<sequence length="292" mass="31781">MIIDWYPGHMKKARAQIVEVLPTIDLIIEVLDARLPVSSANPLLEKLRGAKPCIKVLNKKDLADPTVTKAWVGFFEQQQRVKAIPLEAKDRRDVGLLPKLCRTMAPNRGNKGQKPLRVMVVGIPNVGKSTLINTLAGKRMARVGDKPAITTCPQKIDLRNGILLSDTPGLLWPAMDDQAGACRLAASGAIGDNAFDPPDIALMTIEYLVGKYPALLLQGYQLTDLPENSTEILMEIGRRRGCLVKGGDVDLNRAAIQFLRDLRAGKLGRISLERPGEAPVPPGDSDSDESSL</sequence>
<gene>
    <name evidence="7" type="ORF">SAMN05660860_00825</name>
</gene>
<dbReference type="AlphaFoldDB" id="A0A1G9KPA1"/>
<feature type="domain" description="CP-type G" evidence="6">
    <location>
        <begin position="10"/>
        <end position="173"/>
    </location>
</feature>
<evidence type="ECO:0000256" key="1">
    <source>
        <dbReference type="ARBA" id="ARBA00022741"/>
    </source>
</evidence>
<dbReference type="Gene3D" id="1.10.1580.10">
    <property type="match status" value="1"/>
</dbReference>
<dbReference type="InterPro" id="IPR006073">
    <property type="entry name" value="GTP-bd"/>
</dbReference>
<feature type="binding site" evidence="4">
    <location>
        <position position="169"/>
    </location>
    <ligand>
        <name>GTP</name>
        <dbReference type="ChEBI" id="CHEBI:37565"/>
    </ligand>
</feature>
<dbReference type="Gene3D" id="3.40.50.300">
    <property type="entry name" value="P-loop containing nucleotide triphosphate hydrolases"/>
    <property type="match status" value="1"/>
</dbReference>
<evidence type="ECO:0000313" key="7">
    <source>
        <dbReference type="EMBL" id="SDL51521.1"/>
    </source>
</evidence>
<dbReference type="OrthoDB" id="9779790at2"/>
<dbReference type="InterPro" id="IPR016478">
    <property type="entry name" value="GTPase_MTG1"/>
</dbReference>
<dbReference type="NCBIfam" id="TIGR03596">
    <property type="entry name" value="GTPase_YlqF"/>
    <property type="match status" value="1"/>
</dbReference>
<evidence type="ECO:0000259" key="6">
    <source>
        <dbReference type="PROSITE" id="PS51721"/>
    </source>
</evidence>
<feature type="binding site" evidence="4">
    <location>
        <begin position="125"/>
        <end position="130"/>
    </location>
    <ligand>
        <name>GTP</name>
        <dbReference type="ChEBI" id="CHEBI:37565"/>
    </ligand>
</feature>
<comment type="subcellular location">
    <subcellularLocation>
        <location evidence="3">Cytoplasm</location>
    </subcellularLocation>
</comment>
<dbReference type="Proteomes" id="UP000182146">
    <property type="component" value="Unassembled WGS sequence"/>
</dbReference>
<accession>A0A1G9KPA1</accession>
<evidence type="ECO:0000313" key="8">
    <source>
        <dbReference type="Proteomes" id="UP000182146"/>
    </source>
</evidence>
<dbReference type="InterPro" id="IPR023179">
    <property type="entry name" value="GTP-bd_ortho_bundle_sf"/>
</dbReference>
<protein>
    <recommendedName>
        <fullName evidence="3">Ribosome biogenesis GTPase A</fullName>
    </recommendedName>
</protein>
<evidence type="ECO:0000256" key="3">
    <source>
        <dbReference type="PIRNR" id="PIRNR006230"/>
    </source>
</evidence>
<dbReference type="InterPro" id="IPR027417">
    <property type="entry name" value="P-loop_NTPase"/>
</dbReference>
<dbReference type="GO" id="GO:0006412">
    <property type="term" value="P:translation"/>
    <property type="evidence" value="ECO:0007669"/>
    <property type="project" value="TreeGrafter"/>
</dbReference>
<reference evidence="7 8" key="1">
    <citation type="submission" date="2016-10" db="EMBL/GenBank/DDBJ databases">
        <authorList>
            <person name="de Groot N.N."/>
        </authorList>
    </citation>
    <scope>NUCLEOTIDE SEQUENCE [LARGE SCALE GENOMIC DNA]</scope>
    <source>
        <strain evidence="7 8">DSM 17813</strain>
    </source>
</reference>
<organism evidence="7 8">
    <name type="scientific">Geoalkalibacter ferrihydriticus</name>
    <dbReference type="NCBI Taxonomy" id="392333"/>
    <lineage>
        <taxon>Bacteria</taxon>
        <taxon>Pseudomonadati</taxon>
        <taxon>Thermodesulfobacteriota</taxon>
        <taxon>Desulfuromonadia</taxon>
        <taxon>Desulfuromonadales</taxon>
        <taxon>Geoalkalibacteraceae</taxon>
        <taxon>Geoalkalibacter</taxon>
    </lineage>
</organism>
<feature type="binding site" evidence="4">
    <location>
        <begin position="58"/>
        <end position="61"/>
    </location>
    <ligand>
        <name>GTP</name>
        <dbReference type="ChEBI" id="CHEBI:37565"/>
    </ligand>
</feature>
<dbReference type="PANTHER" id="PTHR45782:SF4">
    <property type="entry name" value="MITOCHONDRIAL RIBOSOME-ASSOCIATED GTPASE 1"/>
    <property type="match status" value="1"/>
</dbReference>
<dbReference type="GO" id="GO:0005737">
    <property type="term" value="C:cytoplasm"/>
    <property type="evidence" value="ECO:0007669"/>
    <property type="project" value="UniProtKB-SubCell"/>
</dbReference>
<keyword evidence="1 3" id="KW-0547">Nucleotide-binding</keyword>
<dbReference type="PIRSF" id="PIRSF006230">
    <property type="entry name" value="MG442"/>
    <property type="match status" value="1"/>
</dbReference>
<dbReference type="PROSITE" id="PS51721">
    <property type="entry name" value="G_CP"/>
    <property type="match status" value="1"/>
</dbReference>
<comment type="function">
    <text evidence="3">Required for a late step of 50S ribosomal subunit assembly. Has GTPase activity.</text>
</comment>
<evidence type="ECO:0000256" key="4">
    <source>
        <dbReference type="PIRSR" id="PIRSR006230-1"/>
    </source>
</evidence>
<evidence type="ECO:0000256" key="2">
    <source>
        <dbReference type="ARBA" id="ARBA00023134"/>
    </source>
</evidence>
<name>A0A1G9KPA1_9BACT</name>
<comment type="similarity">
    <text evidence="3">Belongs to the TRAFAC class YlqF/YawG GTPase family. MTG1 subfamily.</text>
</comment>
<keyword evidence="3" id="KW-0963">Cytoplasm</keyword>
<dbReference type="STRING" id="392333.SAMN05660860_00825"/>
<dbReference type="RefSeq" id="WP_052446084.1">
    <property type="nucleotide sequence ID" value="NZ_FNGU01000001.1"/>
</dbReference>
<dbReference type="Pfam" id="PF01926">
    <property type="entry name" value="MMR_HSR1"/>
    <property type="match status" value="1"/>
</dbReference>
<dbReference type="GO" id="GO:0003924">
    <property type="term" value="F:GTPase activity"/>
    <property type="evidence" value="ECO:0007669"/>
    <property type="project" value="TreeGrafter"/>
</dbReference>
<evidence type="ECO:0000256" key="5">
    <source>
        <dbReference type="SAM" id="MobiDB-lite"/>
    </source>
</evidence>